<dbReference type="GO" id="GO:0034066">
    <property type="term" value="C:Ric1-Rgp1 guanyl-nucleotide exchange factor complex"/>
    <property type="evidence" value="ECO:0007669"/>
    <property type="project" value="InterPro"/>
</dbReference>
<reference evidence="4 5" key="1">
    <citation type="journal article" date="2023" name="Nat. Commun.">
        <title>Origin of minicircular mitochondrial genomes in red algae.</title>
        <authorList>
            <person name="Lee Y."/>
            <person name="Cho C.H."/>
            <person name="Lee Y.M."/>
            <person name="Park S.I."/>
            <person name="Yang J.H."/>
            <person name="West J.A."/>
            <person name="Bhattacharya D."/>
            <person name="Yoon H.S."/>
        </authorList>
    </citation>
    <scope>NUCLEOTIDE SEQUENCE [LARGE SCALE GENOMIC DNA]</scope>
    <source>
        <strain evidence="4 5">CCMP1338</strain>
        <tissue evidence="4">Whole cell</tissue>
    </source>
</reference>
<dbReference type="PANTHER" id="PTHR22746:SF10">
    <property type="entry name" value="GUANINE NUCLEOTIDE EXCHANGE FACTOR SUBUNIT RIC1"/>
    <property type="match status" value="1"/>
</dbReference>
<dbReference type="Pfam" id="PF07064">
    <property type="entry name" value="RIC1"/>
    <property type="match status" value="1"/>
</dbReference>
<dbReference type="InterPro" id="IPR015943">
    <property type="entry name" value="WD40/YVTN_repeat-like_dom_sf"/>
</dbReference>
<dbReference type="AlphaFoldDB" id="A0AAV8UQV6"/>
<dbReference type="EMBL" id="JAMWBK010000006">
    <property type="protein sequence ID" value="KAJ8903871.1"/>
    <property type="molecule type" value="Genomic_DNA"/>
</dbReference>
<evidence type="ECO:0000256" key="1">
    <source>
        <dbReference type="ARBA" id="ARBA00004370"/>
    </source>
</evidence>
<dbReference type="GO" id="GO:0006886">
    <property type="term" value="P:intracellular protein transport"/>
    <property type="evidence" value="ECO:0007669"/>
    <property type="project" value="InterPro"/>
</dbReference>
<dbReference type="InterPro" id="IPR040096">
    <property type="entry name" value="Ric1"/>
</dbReference>
<evidence type="ECO:0000259" key="3">
    <source>
        <dbReference type="Pfam" id="PF07064"/>
    </source>
</evidence>
<evidence type="ECO:0000256" key="2">
    <source>
        <dbReference type="ARBA" id="ARBA00023136"/>
    </source>
</evidence>
<comment type="caution">
    <text evidence="4">The sequence shown here is derived from an EMBL/GenBank/DDBJ whole genome shotgun (WGS) entry which is preliminary data.</text>
</comment>
<organism evidence="4 5">
    <name type="scientific">Rhodosorus marinus</name>
    <dbReference type="NCBI Taxonomy" id="101924"/>
    <lineage>
        <taxon>Eukaryota</taxon>
        <taxon>Rhodophyta</taxon>
        <taxon>Stylonematophyceae</taxon>
        <taxon>Stylonematales</taxon>
        <taxon>Stylonemataceae</taxon>
        <taxon>Rhodosorus</taxon>
    </lineage>
</organism>
<gene>
    <name evidence="4" type="ORF">NDN08_000404</name>
</gene>
<feature type="domain" description="RIC1 C-terminal alpha solenoid region" evidence="3">
    <location>
        <begin position="754"/>
        <end position="915"/>
    </location>
</feature>
<sequence length="1133" mass="127112">MGYFAHGWEKKYRTGGKGDDEGVIWLTKDYQGRWICVVKRFSVSIWSAGIHRVILGCKRFAAELDEGDELVGAGFDEKGGCLLVVSANGRLFSLVVDTFGNGRSLVDWGNYENGASLEEVEPLHGLRLDLKTKSYLEEVNVSAVACSRNGLFLGRSDGAVSLTSFDTTVSYQFDLAGLLTEGDNLKKIGAYLHRGNPKEVLYLNKQIENLAFCGARQLLALVTASGVAVLLPTQLDRIPEPKDGWWLRTELAVSVALDSVRGTIALGLADGDIELYLTGYSPGERGQLLRRLTLSSWYFVPGEVGRVTRMQWSDDGVALAVGWQKQGLVVWSVTGCRLVWTLPQVGSAVASTPTGGQKSARGEVLSDGLKELLWGPFGLSLWAISQPYKDNILVEYKLVKNASLGNPFQNEATRLVLIGSDKLMMLGLNEDDVEELFEWQDIPFHKDYIQTNWPVQLVAVNSDLTFVAVAGRRGFAVFHVRSGRWRLFGDVKQERSIQCCGLAWVGKLVVVCCEEEERPGEYEMLLFRRDFLDEASIVAQTELPARVECIDVQLDGRILVLCEEGRLFIYKADYDNYKSGEVELTIDIQVNLQESFSREILSIRLFPPLLENAVQLNEEKSGTEVLLLKRTGLLQLLDLGKLLSFPLLRNIETIWFTSSTEVPFDQEEFRPLIWAYGERGLFASFDFVNDTPRKLEAERWFDWDPEVYPLGLTASHGMVLGVTQGLAINDVPVDSPLACSYHTVKVKRQPILHRLLKHVVMTHEDNHAALELALTCVDLPQFSDSLEWLLYETVKDHDRQDSAGSESREVLFAQVVSLLKNFGEYEDIVVRCARKMDAHWWPLLFDYAGEPASLLETCSSMSRLRTAACLLIILQEMFGYATSTPYALKLFQASMESGQLVLAADLANFLRKAREAKMLNVAFVKLPKGEENLMHDIRALYQGHEDDEPLPIIFSTVNKKAIQLWAEMNLRSLGALARAMNLPLSLWLTRNRACVTQEESPVKTINLLHEQFSWPVPTGEKVDRKIAAFENVRNGRVDRADSGIQKFVGSTYKADSRREVVYLQKAFLKARVYEIALALSMVLLDVEAVFALLVSHPKLKDPFLDELKSHSEGYENLAVVLRQWLFESEAGTD</sequence>
<keyword evidence="2" id="KW-0472">Membrane</keyword>
<dbReference type="Pfam" id="PF25440">
    <property type="entry name" value="Beta-prop_RIC1_2nd"/>
    <property type="match status" value="1"/>
</dbReference>
<dbReference type="InterPro" id="IPR009771">
    <property type="entry name" value="RIC1_C"/>
</dbReference>
<dbReference type="Gene3D" id="2.130.10.10">
    <property type="entry name" value="YVTN repeat-like/Quinoprotein amine dehydrogenase"/>
    <property type="match status" value="1"/>
</dbReference>
<accession>A0AAV8UQV6</accession>
<evidence type="ECO:0000313" key="4">
    <source>
        <dbReference type="EMBL" id="KAJ8903871.1"/>
    </source>
</evidence>
<protein>
    <recommendedName>
        <fullName evidence="3">RIC1 C-terminal alpha solenoid region domain-containing protein</fullName>
    </recommendedName>
</protein>
<dbReference type="Proteomes" id="UP001157974">
    <property type="component" value="Unassembled WGS sequence"/>
</dbReference>
<dbReference type="GO" id="GO:0042147">
    <property type="term" value="P:retrograde transport, endosome to Golgi"/>
    <property type="evidence" value="ECO:0007669"/>
    <property type="project" value="TreeGrafter"/>
</dbReference>
<keyword evidence="5" id="KW-1185">Reference proteome</keyword>
<comment type="subcellular location">
    <subcellularLocation>
        <location evidence="1">Membrane</location>
    </subcellularLocation>
</comment>
<evidence type="ECO:0000313" key="5">
    <source>
        <dbReference type="Proteomes" id="UP001157974"/>
    </source>
</evidence>
<dbReference type="SUPFAM" id="SSF69322">
    <property type="entry name" value="Tricorn protease domain 2"/>
    <property type="match status" value="1"/>
</dbReference>
<proteinExistence type="predicted"/>
<dbReference type="PANTHER" id="PTHR22746">
    <property type="entry name" value="RAB6A-GEF COMPLEX PARTNER PROTEIN 1"/>
    <property type="match status" value="1"/>
</dbReference>
<name>A0AAV8UQV6_9RHOD</name>
<dbReference type="GO" id="GO:0005829">
    <property type="term" value="C:cytosol"/>
    <property type="evidence" value="ECO:0007669"/>
    <property type="project" value="TreeGrafter"/>
</dbReference>
<dbReference type="GO" id="GO:0000139">
    <property type="term" value="C:Golgi membrane"/>
    <property type="evidence" value="ECO:0007669"/>
    <property type="project" value="TreeGrafter"/>
</dbReference>